<feature type="domain" description="DUF4097" evidence="1">
    <location>
        <begin position="105"/>
        <end position="224"/>
    </location>
</feature>
<sequence>MRTTVLLPVLALVPSLGLGGCSIHWNDHRSHPFARTVEFQLTADEVRDLSISGDLTDVEVRGGSPQPVVVAKIRERHEGVGTVALVDGRLSYRDLTGREGEGFMEHVTVWLPAEVSSLRVDVSHGDVWIVDVDATGPLKILSGLGDIELENVSAGGGIDAWTGLGDVDVSGVNGSLRVETKLGDVTVHRLRGPSADIRTGLGDIELVALDVQVLDYATKMGDVHSERIGDSVPQSAPTYQ</sequence>
<gene>
    <name evidence="2" type="ORF">Pla163_27570</name>
</gene>
<evidence type="ECO:0000313" key="2">
    <source>
        <dbReference type="EMBL" id="QDU85625.1"/>
    </source>
</evidence>
<dbReference type="Gene3D" id="2.160.20.120">
    <property type="match status" value="1"/>
</dbReference>
<dbReference type="RefSeq" id="WP_145189332.1">
    <property type="nucleotide sequence ID" value="NZ_CP036290.1"/>
</dbReference>
<protein>
    <recommendedName>
        <fullName evidence="1">DUF4097 domain-containing protein</fullName>
    </recommendedName>
</protein>
<dbReference type="InterPro" id="IPR025164">
    <property type="entry name" value="Toastrack_DUF4097"/>
</dbReference>
<keyword evidence="3" id="KW-1185">Reference proteome</keyword>
<proteinExistence type="predicted"/>
<evidence type="ECO:0000259" key="1">
    <source>
        <dbReference type="Pfam" id="PF13349"/>
    </source>
</evidence>
<accession>A0A518D2F1</accession>
<organism evidence="2 3">
    <name type="scientific">Rohdeia mirabilis</name>
    <dbReference type="NCBI Taxonomy" id="2528008"/>
    <lineage>
        <taxon>Bacteria</taxon>
        <taxon>Pseudomonadati</taxon>
        <taxon>Planctomycetota</taxon>
        <taxon>Planctomycetia</taxon>
        <taxon>Planctomycetia incertae sedis</taxon>
        <taxon>Rohdeia</taxon>
    </lineage>
</organism>
<dbReference type="EMBL" id="CP036290">
    <property type="protein sequence ID" value="QDU85625.1"/>
    <property type="molecule type" value="Genomic_DNA"/>
</dbReference>
<dbReference type="PROSITE" id="PS51257">
    <property type="entry name" value="PROKAR_LIPOPROTEIN"/>
    <property type="match status" value="1"/>
</dbReference>
<dbReference type="AlphaFoldDB" id="A0A518D2F1"/>
<evidence type="ECO:0000313" key="3">
    <source>
        <dbReference type="Proteomes" id="UP000319342"/>
    </source>
</evidence>
<dbReference type="Pfam" id="PF13349">
    <property type="entry name" value="DUF4097"/>
    <property type="match status" value="1"/>
</dbReference>
<reference evidence="2 3" key="1">
    <citation type="submission" date="2019-02" db="EMBL/GenBank/DDBJ databases">
        <title>Deep-cultivation of Planctomycetes and their phenomic and genomic characterization uncovers novel biology.</title>
        <authorList>
            <person name="Wiegand S."/>
            <person name="Jogler M."/>
            <person name="Boedeker C."/>
            <person name="Pinto D."/>
            <person name="Vollmers J."/>
            <person name="Rivas-Marin E."/>
            <person name="Kohn T."/>
            <person name="Peeters S.H."/>
            <person name="Heuer A."/>
            <person name="Rast P."/>
            <person name="Oberbeckmann S."/>
            <person name="Bunk B."/>
            <person name="Jeske O."/>
            <person name="Meyerdierks A."/>
            <person name="Storesund J.E."/>
            <person name="Kallscheuer N."/>
            <person name="Luecker S."/>
            <person name="Lage O.M."/>
            <person name="Pohl T."/>
            <person name="Merkel B.J."/>
            <person name="Hornburger P."/>
            <person name="Mueller R.-W."/>
            <person name="Bruemmer F."/>
            <person name="Labrenz M."/>
            <person name="Spormann A.M."/>
            <person name="Op den Camp H."/>
            <person name="Overmann J."/>
            <person name="Amann R."/>
            <person name="Jetten M.S.M."/>
            <person name="Mascher T."/>
            <person name="Medema M.H."/>
            <person name="Devos D.P."/>
            <person name="Kaster A.-K."/>
            <person name="Ovreas L."/>
            <person name="Rohde M."/>
            <person name="Galperin M.Y."/>
            <person name="Jogler C."/>
        </authorList>
    </citation>
    <scope>NUCLEOTIDE SEQUENCE [LARGE SCALE GENOMIC DNA]</scope>
    <source>
        <strain evidence="2 3">Pla163</strain>
    </source>
</reference>
<name>A0A518D2F1_9BACT</name>
<dbReference type="Proteomes" id="UP000319342">
    <property type="component" value="Chromosome"/>
</dbReference>